<sequence>MSDATMKFAMLGLSALAGLSLAMGACGRSGLNEFDVNAGGAGGATSTSSHSGPGGEGGLGGGGGTPCSGPTDCDDRDACTTDTCSDGVCRHRPRDDDGDGHAPLSCGGDDCNDFNPSVYPGAIENCTDAADNDCNGVADCFDPACDGAPLCGCTPSPTGENCTNGIDDDCDTIVDCFDSDCAGTPACGCSASEAGKCGNGFDDDCDGAFDCDDADCSSDPLCQCRARTENCGNGTDDDCDLLIDCADPDCRGIFPCACVPPGSPEICSDNVDNDCDGRVDCADSQCFSSPSCQHCMPEICNDGIDNNCDGRIDCADTACFFAPNCVAVPEQCNNGIDDDNDTLIDCQDPDCANNPYCVLQQANCLSPKLITGSGTYTGDTTGHISETRGVCGGDAGEAVFYFTLSQPSRVVLDSIGTSFDSTLYVRTGACNSGAEIGCDDDSAGSSWAARLVFNLLYPGTYFVFLDGYTVDPVGGANEGPFVLNVVITPNPPEICNDGIDNDGDIYVDCADPDCAGIGPCLNCANGLPPAPEFGIAACTDGLDNDCDGKIDCADDDCSASDYYITECCNGVDENGNGIPDDFNCRCVSNADCPSGQICYTHTAHACGIPCQSYFGEICPFVAPGSFCSAVTGQCEF</sequence>
<keyword evidence="2" id="KW-0732">Signal</keyword>
<proteinExistence type="predicted"/>
<dbReference type="PROSITE" id="PS51257">
    <property type="entry name" value="PROKAR_LIPOPROTEIN"/>
    <property type="match status" value="1"/>
</dbReference>
<feature type="signal peptide" evidence="2">
    <location>
        <begin position="1"/>
        <end position="22"/>
    </location>
</feature>
<organism evidence="3 4">
    <name type="scientific">Chondromyces crocatus</name>
    <dbReference type="NCBI Taxonomy" id="52"/>
    <lineage>
        <taxon>Bacteria</taxon>
        <taxon>Pseudomonadati</taxon>
        <taxon>Myxococcota</taxon>
        <taxon>Polyangia</taxon>
        <taxon>Polyangiales</taxon>
        <taxon>Polyangiaceae</taxon>
        <taxon>Chondromyces</taxon>
    </lineage>
</organism>
<dbReference type="KEGG" id="ccro:CMC5_074320"/>
<feature type="compositionally biased region" description="Gly residues" evidence="1">
    <location>
        <begin position="52"/>
        <end position="62"/>
    </location>
</feature>
<dbReference type="Pfam" id="PF11617">
    <property type="entry name" value="Cu-binding_MopE"/>
    <property type="match status" value="7"/>
</dbReference>
<evidence type="ECO:0000256" key="2">
    <source>
        <dbReference type="SAM" id="SignalP"/>
    </source>
</evidence>
<dbReference type="OrthoDB" id="5493087at2"/>
<evidence type="ECO:0000313" key="4">
    <source>
        <dbReference type="Proteomes" id="UP000067626"/>
    </source>
</evidence>
<feature type="chain" id="PRO_5005459834" evidence="2">
    <location>
        <begin position="23"/>
        <end position="636"/>
    </location>
</feature>
<name>A0A0K1EQT8_CHOCO</name>
<accession>A0A0K1EQT8</accession>
<evidence type="ECO:0000256" key="1">
    <source>
        <dbReference type="SAM" id="MobiDB-lite"/>
    </source>
</evidence>
<dbReference type="NCBIfam" id="NF033662">
    <property type="entry name" value="acid_disulf_rpt"/>
    <property type="match status" value="2"/>
</dbReference>
<dbReference type="Proteomes" id="UP000067626">
    <property type="component" value="Chromosome"/>
</dbReference>
<dbReference type="InterPro" id="IPR021655">
    <property type="entry name" value="Put_metal-bd"/>
</dbReference>
<gene>
    <name evidence="3" type="ORF">CMC5_074320</name>
</gene>
<keyword evidence="4" id="KW-1185">Reference proteome</keyword>
<dbReference type="AlphaFoldDB" id="A0A0K1EQT8"/>
<protein>
    <submittedName>
        <fullName evidence="3">Uncharacterized protein</fullName>
    </submittedName>
</protein>
<feature type="region of interest" description="Disordered" evidence="1">
    <location>
        <begin position="40"/>
        <end position="62"/>
    </location>
</feature>
<reference evidence="3 4" key="1">
    <citation type="submission" date="2015-07" db="EMBL/GenBank/DDBJ databases">
        <title>Genome analysis of myxobacterium Chondromyces crocatus Cm c5 reveals a high potential for natural compound synthesis and the genetic basis for the loss of fruiting body formation.</title>
        <authorList>
            <person name="Zaburannyi N."/>
            <person name="Bunk B."/>
            <person name="Maier J."/>
            <person name="Overmann J."/>
            <person name="Mueller R."/>
        </authorList>
    </citation>
    <scope>NUCLEOTIDE SEQUENCE [LARGE SCALE GENOMIC DNA]</scope>
    <source>
        <strain evidence="3 4">Cm c5</strain>
    </source>
</reference>
<dbReference type="RefSeq" id="WP_050434713.1">
    <property type="nucleotide sequence ID" value="NZ_CP012159.1"/>
</dbReference>
<dbReference type="EMBL" id="CP012159">
    <property type="protein sequence ID" value="AKT43201.1"/>
    <property type="molecule type" value="Genomic_DNA"/>
</dbReference>
<dbReference type="STRING" id="52.CMC5_074320"/>
<evidence type="ECO:0000313" key="3">
    <source>
        <dbReference type="EMBL" id="AKT43201.1"/>
    </source>
</evidence>